<evidence type="ECO:0000313" key="12">
    <source>
        <dbReference type="Proteomes" id="UP001497497"/>
    </source>
</evidence>
<dbReference type="PANTHER" id="PTHR12231:SF253">
    <property type="entry name" value="DPR-INTERACTING PROTEIN ETA, ISOFORM B-RELATED"/>
    <property type="match status" value="1"/>
</dbReference>
<evidence type="ECO:0000259" key="10">
    <source>
        <dbReference type="PROSITE" id="PS50835"/>
    </source>
</evidence>
<evidence type="ECO:0000313" key="11">
    <source>
        <dbReference type="EMBL" id="CAL1534820.1"/>
    </source>
</evidence>
<dbReference type="Proteomes" id="UP001497497">
    <property type="component" value="Unassembled WGS sequence"/>
</dbReference>
<dbReference type="FunFam" id="2.60.40.10:FF:000328">
    <property type="entry name" value="CLUMA_CG000981, isoform A"/>
    <property type="match status" value="1"/>
</dbReference>
<feature type="domain" description="Ig-like" evidence="10">
    <location>
        <begin position="130"/>
        <end position="217"/>
    </location>
</feature>
<keyword evidence="7" id="KW-0325">Glycoprotein</keyword>
<dbReference type="SUPFAM" id="SSF48726">
    <property type="entry name" value="Immunoglobulin"/>
    <property type="match status" value="3"/>
</dbReference>
<dbReference type="AlphaFoldDB" id="A0AAV2HMX6"/>
<evidence type="ECO:0000256" key="1">
    <source>
        <dbReference type="ARBA" id="ARBA00004236"/>
    </source>
</evidence>
<dbReference type="EMBL" id="CAXITT010000183">
    <property type="protein sequence ID" value="CAL1534820.1"/>
    <property type="molecule type" value="Genomic_DNA"/>
</dbReference>
<dbReference type="GO" id="GO:0043005">
    <property type="term" value="C:neuron projection"/>
    <property type="evidence" value="ECO:0007669"/>
    <property type="project" value="TreeGrafter"/>
</dbReference>
<evidence type="ECO:0000256" key="7">
    <source>
        <dbReference type="ARBA" id="ARBA00023180"/>
    </source>
</evidence>
<feature type="signal peptide" evidence="9">
    <location>
        <begin position="1"/>
        <end position="24"/>
    </location>
</feature>
<dbReference type="InterPro" id="IPR013151">
    <property type="entry name" value="Immunoglobulin_dom"/>
</dbReference>
<dbReference type="Gene3D" id="2.60.40.10">
    <property type="entry name" value="Immunoglobulins"/>
    <property type="match status" value="3"/>
</dbReference>
<dbReference type="InterPro" id="IPR051170">
    <property type="entry name" value="Neural/epithelial_adhesion"/>
</dbReference>
<dbReference type="PROSITE" id="PS50835">
    <property type="entry name" value="IG_LIKE"/>
    <property type="match status" value="3"/>
</dbReference>
<dbReference type="InterPro" id="IPR003598">
    <property type="entry name" value="Ig_sub2"/>
</dbReference>
<dbReference type="Pfam" id="PF07679">
    <property type="entry name" value="I-set"/>
    <property type="match status" value="1"/>
</dbReference>
<dbReference type="SMART" id="SM00409">
    <property type="entry name" value="IG"/>
    <property type="match status" value="3"/>
</dbReference>
<keyword evidence="6" id="KW-1015">Disulfide bond</keyword>
<dbReference type="InterPro" id="IPR013783">
    <property type="entry name" value="Ig-like_fold"/>
</dbReference>
<evidence type="ECO:0000256" key="3">
    <source>
        <dbReference type="ARBA" id="ARBA00022729"/>
    </source>
</evidence>
<keyword evidence="4" id="KW-0677">Repeat</keyword>
<evidence type="ECO:0000256" key="4">
    <source>
        <dbReference type="ARBA" id="ARBA00022737"/>
    </source>
</evidence>
<comment type="subcellular location">
    <subcellularLocation>
        <location evidence="1">Cell membrane</location>
    </subcellularLocation>
</comment>
<accession>A0AAV2HMX6</accession>
<protein>
    <recommendedName>
        <fullName evidence="10">Ig-like domain-containing protein</fullName>
    </recommendedName>
</protein>
<dbReference type="PANTHER" id="PTHR12231">
    <property type="entry name" value="CTX-RELATED TYPE I TRANSMEMBRANE PROTEIN"/>
    <property type="match status" value="1"/>
</dbReference>
<evidence type="ECO:0000256" key="8">
    <source>
        <dbReference type="ARBA" id="ARBA00023319"/>
    </source>
</evidence>
<evidence type="ECO:0000256" key="9">
    <source>
        <dbReference type="SAM" id="SignalP"/>
    </source>
</evidence>
<dbReference type="Pfam" id="PF00047">
    <property type="entry name" value="ig"/>
    <property type="match status" value="1"/>
</dbReference>
<dbReference type="GO" id="GO:0005886">
    <property type="term" value="C:plasma membrane"/>
    <property type="evidence" value="ECO:0007669"/>
    <property type="project" value="UniProtKB-SubCell"/>
</dbReference>
<dbReference type="InterPro" id="IPR013098">
    <property type="entry name" value="Ig_I-set"/>
</dbReference>
<dbReference type="InterPro" id="IPR036179">
    <property type="entry name" value="Ig-like_dom_sf"/>
</dbReference>
<keyword evidence="2" id="KW-1003">Cell membrane</keyword>
<keyword evidence="8" id="KW-0393">Immunoglobulin domain</keyword>
<keyword evidence="12" id="KW-1185">Reference proteome</keyword>
<dbReference type="Pfam" id="PF13927">
    <property type="entry name" value="Ig_3"/>
    <property type="match status" value="1"/>
</dbReference>
<proteinExistence type="predicted"/>
<dbReference type="SMART" id="SM00408">
    <property type="entry name" value="IGc2"/>
    <property type="match status" value="3"/>
</dbReference>
<keyword evidence="5" id="KW-0472">Membrane</keyword>
<dbReference type="InterPro" id="IPR007110">
    <property type="entry name" value="Ig-like_dom"/>
</dbReference>
<name>A0AAV2HMX6_LYMST</name>
<reference evidence="11 12" key="1">
    <citation type="submission" date="2024-04" db="EMBL/GenBank/DDBJ databases">
        <authorList>
            <consortium name="Genoscope - CEA"/>
            <person name="William W."/>
        </authorList>
    </citation>
    <scope>NUCLEOTIDE SEQUENCE [LARGE SCALE GENOMIC DNA]</scope>
</reference>
<evidence type="ECO:0000256" key="2">
    <source>
        <dbReference type="ARBA" id="ARBA00022475"/>
    </source>
</evidence>
<feature type="domain" description="Ig-like" evidence="10">
    <location>
        <begin position="223"/>
        <end position="318"/>
    </location>
</feature>
<feature type="chain" id="PRO_5043348635" description="Ig-like domain-containing protein" evidence="9">
    <location>
        <begin position="25"/>
        <end position="421"/>
    </location>
</feature>
<gene>
    <name evidence="11" type="ORF">GSLYS_00008780001</name>
</gene>
<organism evidence="11 12">
    <name type="scientific">Lymnaea stagnalis</name>
    <name type="common">Great pond snail</name>
    <name type="synonym">Helix stagnalis</name>
    <dbReference type="NCBI Taxonomy" id="6523"/>
    <lineage>
        <taxon>Eukaryota</taxon>
        <taxon>Metazoa</taxon>
        <taxon>Spiralia</taxon>
        <taxon>Lophotrochozoa</taxon>
        <taxon>Mollusca</taxon>
        <taxon>Gastropoda</taxon>
        <taxon>Heterobranchia</taxon>
        <taxon>Euthyneura</taxon>
        <taxon>Panpulmonata</taxon>
        <taxon>Hygrophila</taxon>
        <taxon>Lymnaeoidea</taxon>
        <taxon>Lymnaeidae</taxon>
        <taxon>Lymnaea</taxon>
    </lineage>
</organism>
<feature type="domain" description="Ig-like" evidence="10">
    <location>
        <begin position="27"/>
        <end position="125"/>
    </location>
</feature>
<evidence type="ECO:0000256" key="5">
    <source>
        <dbReference type="ARBA" id="ARBA00023136"/>
    </source>
</evidence>
<keyword evidence="3 9" id="KW-0732">Signal</keyword>
<sequence length="421" mass="47400">MMWGEQMPHSLLMVILVYLPCVTSLRPNMDNTITNMTVIEGRTAILPCIVSNLGRHQVKVVWLDKWKTVLTLNEGRIIDDARYSVSHQSDEEWNLHLDKVKYGDQGLFTCQINTEPPMSQAISLSVVVPPRILTENEPSTITVREGEKATLTCNATGIPRPTVTWYRQPSAKGDSRERIGYTGEILVIHNVTRFCGGVYECEAENGYPPSVKRATMVRVKFHPEVHVENKRLTQMVGKDTILECTVSGYPQAEAAWKFEDRQLSNTEKYKLDIFTLLEDETKLTLYLNIKDLQKSDFGDYVCMASNDMGQAIDRMVLEEYKRKPTTTPPTTTTSTTTALTTNVQTFIQNTNLQSQNFGNKPQGRAGVGHHRQLIDDKRMAQSAKSGDTTENSAVQNTQLSSVCNIIGLLLWSYSVYNVLPL</sequence>
<dbReference type="FunFam" id="2.60.40.10:FF:000032">
    <property type="entry name" value="palladin isoform X1"/>
    <property type="match status" value="1"/>
</dbReference>
<comment type="caution">
    <text evidence="11">The sequence shown here is derived from an EMBL/GenBank/DDBJ whole genome shotgun (WGS) entry which is preliminary data.</text>
</comment>
<evidence type="ECO:0000256" key="6">
    <source>
        <dbReference type="ARBA" id="ARBA00023157"/>
    </source>
</evidence>
<dbReference type="InterPro" id="IPR003599">
    <property type="entry name" value="Ig_sub"/>
</dbReference>